<protein>
    <submittedName>
        <fullName evidence="1">Uncharacterized protein</fullName>
    </submittedName>
</protein>
<dbReference type="Proteomes" id="UP000249661">
    <property type="component" value="Unassembled WGS sequence"/>
</dbReference>
<accession>A0ACD1GVX3</accession>
<keyword evidence="2" id="KW-1185">Reference proteome</keyword>
<sequence>MSGLPDSSRLSNTESIYLLHHVFLPPKLPQEDDYDAAHETLLLDSVIDALARFQDYFQGQENEVFVSVKVMLTRLRAMRDCNGDVNHVELRKALGELEYSGIASANLADVRNSTDTYCIGGALPVHVRCQNAAVLMTRHSDSIHVETFELWPRNQAVNATVGRLQRQFPGPTFALNRVIFNEPNMQNTIAHALESMSRQPAPGTKPKVKKARHKHDEDRDTTNSIMVTELFTTFLRPQCSTVDSLQVRKNTREEVLWLDTLHPWRRSALWLQVRVTTQLCIRRLCQREGISVDLYKVFMVFYMSSILRRCPKSISSEYRHIMISKIVRRLSKLDLPDNPGWLLFVQCALREANGVLEQNWSRIIARSACRPDMSALTRLSFQDDTDCSLPNLDEWLQSITVRQHSSVPPDSHPRSGFLEFEPAELPSLLQLTDPDYHVYNLAAFEAWVDLNLPSWIETHIGYEDTCERLSSLVNAYHTIASESYASNPEALSTMLLTVLELWIACDKSAVHNHPLLRHHNPCIPIHLFQSLLLPRRFQLTRLANAELYMRQRHQDLQYPDSNVLTDFGTSSSFSVRYFNHSAEHQLLLGTIEHKARSEKAAKVVELRRKHQQYRDYCARRDEIACTFYDEIVDRRFLFTERRHSPSCQRCGFDEAAREIAIDVYEWPLSSDPLEAKSTVFELNLPRPFAFWRDLTAFILLDVLGLKYVSKEPPRAEYRPSTYSGLSMFYTAVVDHPRIGLLSQIKPHRATHRREKHIINVSESDVCLANGLRFKYFDNALRCFTEDLGQTHAMATACTYKLPPSSSSLQPFLFRPAETPDGPSPNTVIASQHACPENMSLGEYKALCSMPLGVHIQWQNILRQLAAPSVVFNKVETCFFTLQIIHQAGPPSPMNSTLREGHHVLNDKRFAAPLLREIEKAAAAIEQNWQSAEELSVLIALTQKVLACSPSVQIQEECMTQLDGLRKIAFQWVTTIGEEAGSTDSYEHRNELMASAAYLALMCVGTFDCENSHLERMLRNDLHASVFIQCSMIIHDRKSLLDGISSCLLPLFYYRWQNTAFRGHRILADNTVQGCSTALDRAIQRTWAAYRPGSPWTAAPSGSLGCLNTQMMVERGSDSGVVVRFNLLTGQLLINGRPLARLPSMFERHDTYRSLFGHSLVEVMPSDLPGLEFSAQRLHMGQTIYLGRLTIPKQSGFDLRIRAMDGSRVWEFVPPRLLADALPDAFVEGYAHWYETNGQFIEFRPLSDPWKSSPASHWRLQRNQLGTDWQLTQGKVSLINMRSETARSLSDIFQPVERASKLHYKLHSGSEMVEIEIPRLRLGFDLRSGQSSIESRQYQGMVVDPDQSVGTLVGLRNKLVLRDRNTHHRKILIPEGQVAWEQGGGHVSVEVGWQAATSVHVYLVNSDIGCLTDNGTLQSKLVLCYLHAVTSFCIPDPLTKHTGTEQSLSILRSASMRSFSNLQPENISILEKLASLTPDRRYYPANERVMQSVRWDPVLGCLTQHDEFQSQVAAILDQHRRMRIFNPASQETEPALPSRNADLLQRGRIRSSTFRISGFGAEDHTDAKDCLYEELGRDYQSESCSRVFSLCKILYEDIPSAQDVMLGSLAARLWGFLTTADTVHGASSSVDSTRIKYDAMWLAETGEFVSSHWCSIHRLLCSETARPNRYAVMLWLSTLAFSGKIDIIVLHVLAAVYVLPGMASMTLPAQRLYRPQEGYGVDCAELKTRIHSVSRSATPEDALSPGPAESYSTFHARVAKLRKTKRKQALAHFIAGLQGQWPTPCPSPPPISGEQPAFADYFDAQKAMQISQAAFSTWFDNRELTQYLDRVASVYTSQEAQSIATPPCLYPCLKSPTDRRHAFISVDDIVDESLGPPPAVEMEPPTLPPWSGSRTAPDPNLRLLSLVDALEPQARSQFQKRYIERLRASVTSLQGIQDTDHPLPDDGILETVLCHHLLRCQEYHEEISHSIMSRMMLSDTDTMTGELRPGSHTPRSILGTFAHVHVWPRVSSQLLLHQLTRNRWSHLPKPWKKCLIAYGCSITALQRAKRLVSLMGHRGDLARELQNAGHTNWNPMDFPESLLLEIESGLLIRDVQEQIARRMRTAPPGHNVVMQLNMGEGKSSVIIPIVAAALADRCLIRIIVAKPQSRQMFQMLVSKLGGLLGRRVYHLPVSRSLRIGVSEAEEIEWMCKDCMAEGGVLLVQPEHLLSLKLMCLECFITGREAVGVCLLRILDFFQTSSRDLVDESDENFSVKFELIYTMGTQRPLELSPQRWNLIQEMLGLVRKYAPVIKTQLPRSIEVEEPHPGGFPRIRLLRADAAHQLVERIADHISHYGIDNLPISRQPEAERRAATAYCLKPDPSEQETALVETPDASGLWADSTKDPLLLLRGLLAGNVLAFCLGPRRWRVNYGLDRSRQPPTRLAVPFRAKDNPAPRAEFSHPDVVIVLTCLSYYYQGLGDDDLFQAFDHLVGSDQADVEYQIWVDDAPNLPSAYCQLMGVNLQDRLLCVECIFPCLRFAKGVIDYFLAHVTFAKGLREFPSKLSSSGWDIGEVKCHPTVGFSGTNDSRVTLPLSVEQLDLPDQNHTNALVLEYLLRPETGLALIPARDDLSQSDAQVLLDMVAGLDPAVRVILDVGARILELSNLEVARTWLEMIGDDSRTQAVVFINDDDEITVVNRTGLVEPLRTSPFERHLDQCLVFLDEAHTRGIDLMLPLETRAAVTLGPSITKDKLVQACMRMRKLGQGQSVVFCIPEEIKFKILTLCGGSHESDLTVADVLRWAISESWDDMQRSMPLWAVQGKRYQTQARHWRALRQDGQTSISRCQAEGFLEPESPSLEQRYRPGRRNDLALFPQRTDDADLCRILDRCREFATVKFSAAQLQEEQERELAPEIEQERQVQRPAPAEPELHSVHPDIRSFVATGHLGASSTAVKPAFRVLANTSAAKYLDVGQFPSELLVTQDFARTVRLPEKSSARDSYQRAVEWVLLSNDHPSKDGTPVRQIVIISPYEANTLHSDIRGSGTVRMHLYAPRQNQSSYPIDKFDLYPLPAVLSPRPLRIPESLRIQLNLFAGQLYISSYREYCEICRFLGVASTAAPEGLAVAADGFIVEHQEAGAKFTKSPLRFLKVFMSQIRKDGQEIDKTHLGKILDGRLLLMADFRDGNGRARTMKLSLRNIRCDVSSDQHARAAGSGF</sequence>
<evidence type="ECO:0000313" key="1">
    <source>
        <dbReference type="EMBL" id="RAH65503.1"/>
    </source>
</evidence>
<proteinExistence type="predicted"/>
<evidence type="ECO:0000313" key="2">
    <source>
        <dbReference type="Proteomes" id="UP000249661"/>
    </source>
</evidence>
<organism evidence="1 2">
    <name type="scientific">Aspergillus aculeatinus CBS 121060</name>
    <dbReference type="NCBI Taxonomy" id="1448322"/>
    <lineage>
        <taxon>Eukaryota</taxon>
        <taxon>Fungi</taxon>
        <taxon>Dikarya</taxon>
        <taxon>Ascomycota</taxon>
        <taxon>Pezizomycotina</taxon>
        <taxon>Eurotiomycetes</taxon>
        <taxon>Eurotiomycetidae</taxon>
        <taxon>Eurotiales</taxon>
        <taxon>Aspergillaceae</taxon>
        <taxon>Aspergillus</taxon>
        <taxon>Aspergillus subgen. Circumdati</taxon>
    </lineage>
</organism>
<gene>
    <name evidence="1" type="ORF">BO66DRAFT_462217</name>
</gene>
<dbReference type="EMBL" id="KZ824995">
    <property type="protein sequence ID" value="RAH65503.1"/>
    <property type="molecule type" value="Genomic_DNA"/>
</dbReference>
<name>A0ACD1GVX3_9EURO</name>
<reference evidence="1" key="1">
    <citation type="submission" date="2018-02" db="EMBL/GenBank/DDBJ databases">
        <title>The genomes of Aspergillus section Nigri reveals drivers in fungal speciation.</title>
        <authorList>
            <consortium name="DOE Joint Genome Institute"/>
            <person name="Vesth T.C."/>
            <person name="Nybo J."/>
            <person name="Theobald S."/>
            <person name="Brandl J."/>
            <person name="Frisvad J.C."/>
            <person name="Nielsen K.F."/>
            <person name="Lyhne E.K."/>
            <person name="Kogle M.E."/>
            <person name="Kuo A."/>
            <person name="Riley R."/>
            <person name="Clum A."/>
            <person name="Nolan M."/>
            <person name="Lipzen A."/>
            <person name="Salamov A."/>
            <person name="Henrissat B."/>
            <person name="Wiebenga A."/>
            <person name="De vries R.P."/>
            <person name="Grigoriev I.V."/>
            <person name="Mortensen U.H."/>
            <person name="Andersen M.R."/>
            <person name="Baker S.E."/>
        </authorList>
    </citation>
    <scope>NUCLEOTIDE SEQUENCE</scope>
    <source>
        <strain evidence="1">CBS 121060</strain>
    </source>
</reference>